<dbReference type="FunFam" id="1.20.58.90:FF:000004">
    <property type="entry name" value="Syntaxin 10"/>
    <property type="match status" value="1"/>
</dbReference>
<dbReference type="GO" id="GO:0015031">
    <property type="term" value="P:protein transport"/>
    <property type="evidence" value="ECO:0007669"/>
    <property type="project" value="UniProtKB-KW"/>
</dbReference>
<protein>
    <submittedName>
        <fullName evidence="12">Syntaxin/t-SNARE family protein</fullName>
    </submittedName>
</protein>
<dbReference type="OrthoDB" id="1889309at2759"/>
<keyword evidence="13" id="KW-1185">Reference proteome</keyword>
<evidence type="ECO:0000259" key="11">
    <source>
        <dbReference type="Pfam" id="PF09177"/>
    </source>
</evidence>
<dbReference type="PANTHER" id="PTHR34949:SF3">
    <property type="entry name" value="OS08G0244100 PROTEIN"/>
    <property type="match status" value="1"/>
</dbReference>
<feature type="compositionally biased region" description="Low complexity" evidence="9">
    <location>
        <begin position="137"/>
        <end position="149"/>
    </location>
</feature>
<feature type="transmembrane region" description="Helical" evidence="10">
    <location>
        <begin position="251"/>
        <end position="270"/>
    </location>
</feature>
<dbReference type="CDD" id="cd21442">
    <property type="entry name" value="SNARE_NTD_STX6-like"/>
    <property type="match status" value="1"/>
</dbReference>
<dbReference type="GO" id="GO:0048193">
    <property type="term" value="P:Golgi vesicle transport"/>
    <property type="evidence" value="ECO:0007669"/>
    <property type="project" value="InterPro"/>
</dbReference>
<dbReference type="AlphaFoldDB" id="A0A2U1QLN5"/>
<sequence>MLVANTFDLWQKDVFFSAAEEVQASADIMESAYRTWVRQKREGLKSVDLDELCRELQTALGTAKWQLDEFQRAVRMSYKNNVNDVRTKRHEQFVSAITSQISRVESALKEYYSGEVRKPLRWVNLDEEERDDLAMFLSGSSGSSKSTLDSDSDSKDSFKRDDVKLNYMTSCNDANDCIIEIEPIELLGTSDGSSCHKKKSLILDTESTPKDKGYVWRPRFGNYWMNQIFKRAAGSQRQLQTSIHLQRSCSFRLTLVLMLTIFLLVPFVMYSNAA</sequence>
<evidence type="ECO:0000256" key="4">
    <source>
        <dbReference type="ARBA" id="ARBA00022927"/>
    </source>
</evidence>
<feature type="region of interest" description="Disordered" evidence="9">
    <location>
        <begin position="136"/>
        <end position="156"/>
    </location>
</feature>
<evidence type="ECO:0000256" key="3">
    <source>
        <dbReference type="ARBA" id="ARBA00022692"/>
    </source>
</evidence>
<organism evidence="12 13">
    <name type="scientific">Artemisia annua</name>
    <name type="common">Sweet wormwood</name>
    <dbReference type="NCBI Taxonomy" id="35608"/>
    <lineage>
        <taxon>Eukaryota</taxon>
        <taxon>Viridiplantae</taxon>
        <taxon>Streptophyta</taxon>
        <taxon>Embryophyta</taxon>
        <taxon>Tracheophyta</taxon>
        <taxon>Spermatophyta</taxon>
        <taxon>Magnoliopsida</taxon>
        <taxon>eudicotyledons</taxon>
        <taxon>Gunneridae</taxon>
        <taxon>Pentapetalae</taxon>
        <taxon>asterids</taxon>
        <taxon>campanulids</taxon>
        <taxon>Asterales</taxon>
        <taxon>Asteraceae</taxon>
        <taxon>Asteroideae</taxon>
        <taxon>Anthemideae</taxon>
        <taxon>Artemisiinae</taxon>
        <taxon>Artemisia</taxon>
    </lineage>
</organism>
<dbReference type="GO" id="GO:0016020">
    <property type="term" value="C:membrane"/>
    <property type="evidence" value="ECO:0007669"/>
    <property type="project" value="InterPro"/>
</dbReference>
<dbReference type="PANTHER" id="PTHR34949">
    <property type="entry name" value="OS05G0443700 PROTEIN"/>
    <property type="match status" value="1"/>
</dbReference>
<dbReference type="Gene3D" id="1.20.58.90">
    <property type="match status" value="1"/>
</dbReference>
<reference evidence="12 13" key="1">
    <citation type="journal article" date="2018" name="Mol. Plant">
        <title>The genome of Artemisia annua provides insight into the evolution of Asteraceae family and artemisinin biosynthesis.</title>
        <authorList>
            <person name="Shen Q."/>
            <person name="Zhang L."/>
            <person name="Liao Z."/>
            <person name="Wang S."/>
            <person name="Yan T."/>
            <person name="Shi P."/>
            <person name="Liu M."/>
            <person name="Fu X."/>
            <person name="Pan Q."/>
            <person name="Wang Y."/>
            <person name="Lv Z."/>
            <person name="Lu X."/>
            <person name="Zhang F."/>
            <person name="Jiang W."/>
            <person name="Ma Y."/>
            <person name="Chen M."/>
            <person name="Hao X."/>
            <person name="Li L."/>
            <person name="Tang Y."/>
            <person name="Lv G."/>
            <person name="Zhou Y."/>
            <person name="Sun X."/>
            <person name="Brodelius P.E."/>
            <person name="Rose J.K.C."/>
            <person name="Tang K."/>
        </authorList>
    </citation>
    <scope>NUCLEOTIDE SEQUENCE [LARGE SCALE GENOMIC DNA]</scope>
    <source>
        <strain evidence="13">cv. Huhao1</strain>
        <tissue evidence="12">Leaf</tissue>
    </source>
</reference>
<keyword evidence="5 10" id="KW-1133">Transmembrane helix</keyword>
<dbReference type="InterPro" id="IPR015260">
    <property type="entry name" value="Syntaxin-6/10/61_N"/>
</dbReference>
<evidence type="ECO:0000313" key="12">
    <source>
        <dbReference type="EMBL" id="PWA98924.1"/>
    </source>
</evidence>
<proteinExistence type="inferred from homology"/>
<evidence type="ECO:0000256" key="7">
    <source>
        <dbReference type="ARBA" id="ARBA00023136"/>
    </source>
</evidence>
<evidence type="ECO:0000256" key="5">
    <source>
        <dbReference type="ARBA" id="ARBA00022989"/>
    </source>
</evidence>
<keyword evidence="3 10" id="KW-0812">Transmembrane</keyword>
<keyword evidence="7 10" id="KW-0472">Membrane</keyword>
<comment type="subcellular location">
    <subcellularLocation>
        <location evidence="8">Golgi apparatus</location>
        <location evidence="8">trans-Golgi network membrane</location>
        <topology evidence="8">Single-pass type IV membrane protein</topology>
    </subcellularLocation>
</comment>
<evidence type="ECO:0000256" key="6">
    <source>
        <dbReference type="ARBA" id="ARBA00023034"/>
    </source>
</evidence>
<comment type="caution">
    <text evidence="12">The sequence shown here is derived from an EMBL/GenBank/DDBJ whole genome shotgun (WGS) entry which is preliminary data.</text>
</comment>
<evidence type="ECO:0000256" key="8">
    <source>
        <dbReference type="ARBA" id="ARBA00037801"/>
    </source>
</evidence>
<dbReference type="InterPro" id="IPR010989">
    <property type="entry name" value="SNARE"/>
</dbReference>
<dbReference type="SUPFAM" id="SSF47661">
    <property type="entry name" value="t-snare proteins"/>
    <property type="match status" value="1"/>
</dbReference>
<evidence type="ECO:0000256" key="9">
    <source>
        <dbReference type="SAM" id="MobiDB-lite"/>
    </source>
</evidence>
<dbReference type="Proteomes" id="UP000245207">
    <property type="component" value="Unassembled WGS sequence"/>
</dbReference>
<name>A0A2U1QLN5_ARTAN</name>
<dbReference type="GO" id="GO:0005794">
    <property type="term" value="C:Golgi apparatus"/>
    <property type="evidence" value="ECO:0007669"/>
    <property type="project" value="UniProtKB-SubCell"/>
</dbReference>
<keyword evidence="4" id="KW-0653">Protein transport</keyword>
<keyword evidence="2" id="KW-0813">Transport</keyword>
<accession>A0A2U1QLN5</accession>
<feature type="domain" description="Syntaxin 6/10/61 N-terminal" evidence="11">
    <location>
        <begin position="13"/>
        <end position="105"/>
    </location>
</feature>
<evidence type="ECO:0000313" key="13">
    <source>
        <dbReference type="Proteomes" id="UP000245207"/>
    </source>
</evidence>
<evidence type="ECO:0000256" key="10">
    <source>
        <dbReference type="SAM" id="Phobius"/>
    </source>
</evidence>
<dbReference type="Pfam" id="PF09177">
    <property type="entry name" value="STX6_10_61_N"/>
    <property type="match status" value="1"/>
</dbReference>
<evidence type="ECO:0000256" key="1">
    <source>
        <dbReference type="ARBA" id="ARBA00009063"/>
    </source>
</evidence>
<comment type="similarity">
    <text evidence="1">Belongs to the syntaxin family.</text>
</comment>
<keyword evidence="6" id="KW-0333">Golgi apparatus</keyword>
<gene>
    <name evidence="12" type="ORF">CTI12_AA007090</name>
</gene>
<dbReference type="EMBL" id="PKPP01000043">
    <property type="protein sequence ID" value="PWA98924.1"/>
    <property type="molecule type" value="Genomic_DNA"/>
</dbReference>
<evidence type="ECO:0000256" key="2">
    <source>
        <dbReference type="ARBA" id="ARBA00022448"/>
    </source>
</evidence>